<comment type="catalytic activity">
    <reaction evidence="7">
        <text>N(6)-methyl-AMP + H2O + H(+) = IMP + methylamine</text>
        <dbReference type="Rhea" id="RHEA:16001"/>
        <dbReference type="ChEBI" id="CHEBI:15377"/>
        <dbReference type="ChEBI" id="CHEBI:15378"/>
        <dbReference type="ChEBI" id="CHEBI:58053"/>
        <dbReference type="ChEBI" id="CHEBI:59338"/>
        <dbReference type="ChEBI" id="CHEBI:144842"/>
    </reaction>
    <physiologicalReaction direction="left-to-right" evidence="7">
        <dbReference type="Rhea" id="RHEA:16002"/>
    </physiologicalReaction>
</comment>
<evidence type="ECO:0000256" key="2">
    <source>
        <dbReference type="ARBA" id="ARBA00006676"/>
    </source>
</evidence>
<evidence type="ECO:0000313" key="12">
    <source>
        <dbReference type="Proteomes" id="UP000277577"/>
    </source>
</evidence>
<accession>A0A0W0S710</accession>
<keyword evidence="12" id="KW-1185">Reference proteome</keyword>
<reference evidence="10 12" key="2">
    <citation type="submission" date="2018-12" db="EMBL/GenBank/DDBJ databases">
        <authorList>
            <consortium name="Pathogen Informatics"/>
        </authorList>
    </citation>
    <scope>NUCLEOTIDE SEQUENCE [LARGE SCALE GENOMIC DNA]</scope>
    <source>
        <strain evidence="10 12">NCTC11976</strain>
    </source>
</reference>
<comment type="similarity">
    <text evidence="2">Belongs to the metallo-dependent hydrolases superfamily. Adenosine and AMP deaminases family.</text>
</comment>
<evidence type="ECO:0000313" key="10">
    <source>
        <dbReference type="EMBL" id="VEB37123.1"/>
    </source>
</evidence>
<dbReference type="AlphaFoldDB" id="A0A0W0S710"/>
<name>A0A0W0S710_9GAMM</name>
<evidence type="ECO:0000313" key="11">
    <source>
        <dbReference type="Proteomes" id="UP000054921"/>
    </source>
</evidence>
<dbReference type="GO" id="GO:0009117">
    <property type="term" value="P:nucleotide metabolic process"/>
    <property type="evidence" value="ECO:0007669"/>
    <property type="project" value="UniProtKB-KW"/>
</dbReference>
<dbReference type="GO" id="GO:0006154">
    <property type="term" value="P:adenosine catabolic process"/>
    <property type="evidence" value="ECO:0007669"/>
    <property type="project" value="TreeGrafter"/>
</dbReference>
<keyword evidence="6" id="KW-0546">Nucleotide metabolism</keyword>
<evidence type="ECO:0000256" key="6">
    <source>
        <dbReference type="ARBA" id="ARBA00023080"/>
    </source>
</evidence>
<reference evidence="9 11" key="1">
    <citation type="submission" date="2015-11" db="EMBL/GenBank/DDBJ databases">
        <title>Genomic analysis of 38 Legionella species identifies large and diverse effector repertoires.</title>
        <authorList>
            <person name="Burstein D."/>
            <person name="Amaro F."/>
            <person name="Zusman T."/>
            <person name="Lifshitz Z."/>
            <person name="Cohen O."/>
            <person name="Gilbert J.A."/>
            <person name="Pupko T."/>
            <person name="Shuman H.A."/>
            <person name="Segal G."/>
        </authorList>
    </citation>
    <scope>NUCLEOTIDE SEQUENCE [LARGE SCALE GENOMIC DNA]</scope>
    <source>
        <strain evidence="9 11">ORW</strain>
    </source>
</reference>
<dbReference type="PANTHER" id="PTHR11409">
    <property type="entry name" value="ADENOSINE DEAMINASE"/>
    <property type="match status" value="1"/>
</dbReference>
<dbReference type="Proteomes" id="UP000277577">
    <property type="component" value="Chromosome"/>
</dbReference>
<dbReference type="InterPro" id="IPR001365">
    <property type="entry name" value="A_deaminase_dom"/>
</dbReference>
<sequence length="344" mass="39091">MTKKHTSDLHCHLNGSFSLKFLKKIAKKHNCLELYYALIHIRTEYLQNTNQQPENGYTKELIDIIWKQFGLIHKIIQDLEDISEGVVDVVQCSEAKYLEIRTTPKEMGNESRDKYIDAFVSGLLQAREQIPHKKAVGLLSLDRTLHTLADANDFIEHILKSPNHLLVGLDISGNPVAKRTLAGDELAQVILLALKNDIAIAIHAGESDSEQERKDTDAILTALEEWKLQQPVQDKNPLHGKVRLGHCIYLTQLQKERINKLGLPIEVCPSCHSKLNWHLEKEPHPVTSIYQDVSDPIVPGTDDESIFGASAKMELNRFLGFFSNKQQLSRKQIKEHQASFRFSL</sequence>
<evidence type="ECO:0000256" key="5">
    <source>
        <dbReference type="ARBA" id="ARBA00022833"/>
    </source>
</evidence>
<evidence type="ECO:0000256" key="7">
    <source>
        <dbReference type="ARBA" id="ARBA00048787"/>
    </source>
</evidence>
<comment type="cofactor">
    <cofactor evidence="1">
        <name>Zn(2+)</name>
        <dbReference type="ChEBI" id="CHEBI:29105"/>
    </cofactor>
</comment>
<dbReference type="GO" id="GO:0004000">
    <property type="term" value="F:adenosine deaminase activity"/>
    <property type="evidence" value="ECO:0007669"/>
    <property type="project" value="TreeGrafter"/>
</dbReference>
<evidence type="ECO:0000256" key="3">
    <source>
        <dbReference type="ARBA" id="ARBA00022723"/>
    </source>
</evidence>
<keyword evidence="3" id="KW-0479">Metal-binding</keyword>
<keyword evidence="4" id="KW-0378">Hydrolase</keyword>
<dbReference type="Pfam" id="PF00962">
    <property type="entry name" value="A_deaminase"/>
    <property type="match status" value="1"/>
</dbReference>
<dbReference type="GO" id="GO:0046103">
    <property type="term" value="P:inosine biosynthetic process"/>
    <property type="evidence" value="ECO:0007669"/>
    <property type="project" value="TreeGrafter"/>
</dbReference>
<dbReference type="GO" id="GO:0046872">
    <property type="term" value="F:metal ion binding"/>
    <property type="evidence" value="ECO:0007669"/>
    <property type="project" value="UniProtKB-KW"/>
</dbReference>
<gene>
    <name evidence="9" type="ORF">Lche_1392</name>
    <name evidence="10" type="ORF">NCTC11976_02053</name>
</gene>
<dbReference type="EMBL" id="LR134173">
    <property type="protein sequence ID" value="VEB37123.1"/>
    <property type="molecule type" value="Genomic_DNA"/>
</dbReference>
<feature type="domain" description="Adenosine deaminase" evidence="8">
    <location>
        <begin position="8"/>
        <end position="319"/>
    </location>
</feature>
<dbReference type="Gene3D" id="3.20.20.140">
    <property type="entry name" value="Metal-dependent hydrolases"/>
    <property type="match status" value="1"/>
</dbReference>
<evidence type="ECO:0000256" key="1">
    <source>
        <dbReference type="ARBA" id="ARBA00001947"/>
    </source>
</evidence>
<dbReference type="STRING" id="28084.Lche_1392"/>
<dbReference type="PATRIC" id="fig|28084.5.peg.1515"/>
<protein>
    <submittedName>
        <fullName evidence="9">Adenosine deaminase</fullName>
    </submittedName>
</protein>
<dbReference type="Proteomes" id="UP000054921">
    <property type="component" value="Unassembled WGS sequence"/>
</dbReference>
<dbReference type="RefSeq" id="WP_162151247.1">
    <property type="nucleotide sequence ID" value="NZ_CAAAIT010000008.1"/>
</dbReference>
<evidence type="ECO:0000313" key="9">
    <source>
        <dbReference type="EMBL" id="KTC79372.1"/>
    </source>
</evidence>
<dbReference type="PANTHER" id="PTHR11409:SF42">
    <property type="entry name" value="ADENOSINE DEAMINASE-LIKE PROTEIN"/>
    <property type="match status" value="1"/>
</dbReference>
<proteinExistence type="inferred from homology"/>
<evidence type="ECO:0000259" key="8">
    <source>
        <dbReference type="Pfam" id="PF00962"/>
    </source>
</evidence>
<keyword evidence="5" id="KW-0862">Zinc</keyword>
<dbReference type="SUPFAM" id="SSF51556">
    <property type="entry name" value="Metallo-dependent hydrolases"/>
    <property type="match status" value="1"/>
</dbReference>
<evidence type="ECO:0000256" key="4">
    <source>
        <dbReference type="ARBA" id="ARBA00022801"/>
    </source>
</evidence>
<dbReference type="InterPro" id="IPR006330">
    <property type="entry name" value="Ado/ade_deaminase"/>
</dbReference>
<dbReference type="EMBL" id="LNXW01000013">
    <property type="protein sequence ID" value="KTC79372.1"/>
    <property type="molecule type" value="Genomic_DNA"/>
</dbReference>
<dbReference type="InterPro" id="IPR032466">
    <property type="entry name" value="Metal_Hydrolase"/>
</dbReference>
<organism evidence="9 11">
    <name type="scientific">Legionella cherrii</name>
    <dbReference type="NCBI Taxonomy" id="28084"/>
    <lineage>
        <taxon>Bacteria</taxon>
        <taxon>Pseudomonadati</taxon>
        <taxon>Pseudomonadota</taxon>
        <taxon>Gammaproteobacteria</taxon>
        <taxon>Legionellales</taxon>
        <taxon>Legionellaceae</taxon>
        <taxon>Legionella</taxon>
    </lineage>
</organism>